<keyword evidence="8" id="KW-0902">Two-component regulatory system</keyword>
<organism evidence="10 11">
    <name type="scientific">Actinacidiphila guanduensis</name>
    <dbReference type="NCBI Taxonomy" id="310781"/>
    <lineage>
        <taxon>Bacteria</taxon>
        <taxon>Bacillati</taxon>
        <taxon>Actinomycetota</taxon>
        <taxon>Actinomycetes</taxon>
        <taxon>Kitasatosporales</taxon>
        <taxon>Streptomycetaceae</taxon>
        <taxon>Actinacidiphila</taxon>
    </lineage>
</organism>
<dbReference type="InterPro" id="IPR036890">
    <property type="entry name" value="HATPase_C_sf"/>
</dbReference>
<keyword evidence="7" id="KW-0067">ATP-binding</keyword>
<sequence length="362" mass="39074">MTARIPWEVERRARPGWGALLAWQAAVSVVVGLVCTFVWLGERPQYFWPRWVWFGLALNVVVQYVLRWALRRPRHRGRSRGFTVQAALSAVYVVMDVTVWGLTGGGFFWPVFTTPAVALALVVHGWWLQRLPAVRERELADRVRVLSRTRSGALDVQAAELKRIERDLHDGAQARMVSLAMNLGLAGELLRSDPDTVAELLAEARATTLSALEELRTVMEGIQPPVLADRGLVGALEAVALDMAVPVEVRAEVPGRLPAPVESAVYFAVTEALANVVKHARASRAWITLSHTAGSLTVLVGDDGAGGADRGAGTGLRGVERRLEVFDGTLTVDSPAGGPTRVTMEVPCALSSPKTSPSSGTG</sequence>
<dbReference type="RefSeq" id="WP_245771623.1">
    <property type="nucleotide sequence ID" value="NZ_FNIE01000011.1"/>
</dbReference>
<evidence type="ECO:0000256" key="4">
    <source>
        <dbReference type="ARBA" id="ARBA00022679"/>
    </source>
</evidence>
<evidence type="ECO:0000256" key="3">
    <source>
        <dbReference type="ARBA" id="ARBA00022553"/>
    </source>
</evidence>
<keyword evidence="5" id="KW-0547">Nucleotide-binding</keyword>
<dbReference type="GO" id="GO:0046983">
    <property type="term" value="F:protein dimerization activity"/>
    <property type="evidence" value="ECO:0007669"/>
    <property type="project" value="InterPro"/>
</dbReference>
<protein>
    <recommendedName>
        <fullName evidence="2">histidine kinase</fullName>
        <ecNumber evidence="2">2.7.13.3</ecNumber>
    </recommendedName>
</protein>
<dbReference type="Gene3D" id="3.30.565.10">
    <property type="entry name" value="Histidine kinase-like ATPase, C-terminal domain"/>
    <property type="match status" value="1"/>
</dbReference>
<name>A0A1H0L7E5_9ACTN</name>
<keyword evidence="6 10" id="KW-0418">Kinase</keyword>
<dbReference type="STRING" id="310781.SAMN05216259_111103"/>
<dbReference type="Gene3D" id="1.20.5.1930">
    <property type="match status" value="1"/>
</dbReference>
<dbReference type="CDD" id="cd16917">
    <property type="entry name" value="HATPase_UhpB-NarQ-NarX-like"/>
    <property type="match status" value="1"/>
</dbReference>
<evidence type="ECO:0000259" key="9">
    <source>
        <dbReference type="SMART" id="SM00387"/>
    </source>
</evidence>
<gene>
    <name evidence="10" type="ORF">SAMN05216259_111103</name>
</gene>
<evidence type="ECO:0000256" key="6">
    <source>
        <dbReference type="ARBA" id="ARBA00022777"/>
    </source>
</evidence>
<dbReference type="EC" id="2.7.13.3" evidence="2"/>
<evidence type="ECO:0000256" key="2">
    <source>
        <dbReference type="ARBA" id="ARBA00012438"/>
    </source>
</evidence>
<dbReference type="Proteomes" id="UP000199341">
    <property type="component" value="Unassembled WGS sequence"/>
</dbReference>
<feature type="domain" description="Histidine kinase/HSP90-like ATPase" evidence="9">
    <location>
        <begin position="260"/>
        <end position="350"/>
    </location>
</feature>
<dbReference type="InterPro" id="IPR050482">
    <property type="entry name" value="Sensor_HK_TwoCompSys"/>
</dbReference>
<dbReference type="PANTHER" id="PTHR24421:SF10">
    <property type="entry name" value="NITRATE_NITRITE SENSOR PROTEIN NARQ"/>
    <property type="match status" value="1"/>
</dbReference>
<dbReference type="InterPro" id="IPR003594">
    <property type="entry name" value="HATPase_dom"/>
</dbReference>
<reference evidence="10 11" key="1">
    <citation type="submission" date="2016-10" db="EMBL/GenBank/DDBJ databases">
        <authorList>
            <person name="de Groot N.N."/>
        </authorList>
    </citation>
    <scope>NUCLEOTIDE SEQUENCE [LARGE SCALE GENOMIC DNA]</scope>
    <source>
        <strain evidence="10 11">CGMCC 4.2022</strain>
    </source>
</reference>
<dbReference type="EMBL" id="FNIE01000011">
    <property type="protein sequence ID" value="SDO63913.1"/>
    <property type="molecule type" value="Genomic_DNA"/>
</dbReference>
<keyword evidence="3" id="KW-0597">Phosphoprotein</keyword>
<evidence type="ECO:0000313" key="10">
    <source>
        <dbReference type="EMBL" id="SDO63913.1"/>
    </source>
</evidence>
<dbReference type="GO" id="GO:0000155">
    <property type="term" value="F:phosphorelay sensor kinase activity"/>
    <property type="evidence" value="ECO:0007669"/>
    <property type="project" value="InterPro"/>
</dbReference>
<proteinExistence type="predicted"/>
<keyword evidence="4" id="KW-0808">Transferase</keyword>
<keyword evidence="11" id="KW-1185">Reference proteome</keyword>
<evidence type="ECO:0000313" key="11">
    <source>
        <dbReference type="Proteomes" id="UP000199341"/>
    </source>
</evidence>
<evidence type="ECO:0000256" key="7">
    <source>
        <dbReference type="ARBA" id="ARBA00022840"/>
    </source>
</evidence>
<evidence type="ECO:0000256" key="8">
    <source>
        <dbReference type="ARBA" id="ARBA00023012"/>
    </source>
</evidence>
<dbReference type="Pfam" id="PF02518">
    <property type="entry name" value="HATPase_c"/>
    <property type="match status" value="1"/>
</dbReference>
<evidence type="ECO:0000256" key="1">
    <source>
        <dbReference type="ARBA" id="ARBA00000085"/>
    </source>
</evidence>
<dbReference type="InterPro" id="IPR011712">
    <property type="entry name" value="Sig_transdc_His_kin_sub3_dim/P"/>
</dbReference>
<dbReference type="GO" id="GO:0016020">
    <property type="term" value="C:membrane"/>
    <property type="evidence" value="ECO:0007669"/>
    <property type="project" value="InterPro"/>
</dbReference>
<comment type="catalytic activity">
    <reaction evidence="1">
        <text>ATP + protein L-histidine = ADP + protein N-phospho-L-histidine.</text>
        <dbReference type="EC" id="2.7.13.3"/>
    </reaction>
</comment>
<accession>A0A1H0L7E5</accession>
<evidence type="ECO:0000256" key="5">
    <source>
        <dbReference type="ARBA" id="ARBA00022741"/>
    </source>
</evidence>
<dbReference type="SMART" id="SM00387">
    <property type="entry name" value="HATPase_c"/>
    <property type="match status" value="1"/>
</dbReference>
<dbReference type="PANTHER" id="PTHR24421">
    <property type="entry name" value="NITRATE/NITRITE SENSOR PROTEIN NARX-RELATED"/>
    <property type="match status" value="1"/>
</dbReference>
<dbReference type="SUPFAM" id="SSF55874">
    <property type="entry name" value="ATPase domain of HSP90 chaperone/DNA topoisomerase II/histidine kinase"/>
    <property type="match status" value="1"/>
</dbReference>
<dbReference type="GO" id="GO:0005524">
    <property type="term" value="F:ATP binding"/>
    <property type="evidence" value="ECO:0007669"/>
    <property type="project" value="UniProtKB-KW"/>
</dbReference>
<dbReference type="AlphaFoldDB" id="A0A1H0L7E5"/>
<dbReference type="Pfam" id="PF07730">
    <property type="entry name" value="HisKA_3"/>
    <property type="match status" value="1"/>
</dbReference>